<reference evidence="2" key="1">
    <citation type="journal article" date="2005" name="BMC Biol.">
        <title>The sequence of rice chromosomes 11 and 12, rich in disease resistance genes and recent gene duplications.</title>
        <authorList>
            <consortium name="The rice chromosomes 11 and 12 sequencing consortia"/>
        </authorList>
    </citation>
    <scope>NUCLEOTIDE SEQUENCE [LARGE SCALE GENOMIC DNA]</scope>
</reference>
<reference evidence="2" key="3">
    <citation type="submission" date="2006-01" db="EMBL/GenBank/DDBJ databases">
        <authorList>
            <person name="Buell R."/>
        </authorList>
    </citation>
    <scope>NUCLEOTIDE SEQUENCE</scope>
</reference>
<name>Q2QRZ0_ORYSJ</name>
<gene>
    <name evidence="2" type="ordered locus">LOC_Os12g25920</name>
</gene>
<dbReference type="EMBL" id="DP000011">
    <property type="protein sequence ID" value="ABA98023.1"/>
    <property type="molecule type" value="Genomic_DNA"/>
</dbReference>
<accession>Q2QRZ0</accession>
<evidence type="ECO:0000256" key="1">
    <source>
        <dbReference type="SAM" id="MobiDB-lite"/>
    </source>
</evidence>
<reference evidence="2" key="2">
    <citation type="submission" date="2005-04" db="EMBL/GenBank/DDBJ databases">
        <authorList>
            <person name="Buell C.R."/>
            <person name="Wing R.A."/>
            <person name="McCombie W.A."/>
            <person name="Ouyang S."/>
        </authorList>
    </citation>
    <scope>NUCLEOTIDE SEQUENCE</scope>
</reference>
<feature type="region of interest" description="Disordered" evidence="1">
    <location>
        <begin position="38"/>
        <end position="155"/>
    </location>
</feature>
<proteinExistence type="predicted"/>
<protein>
    <submittedName>
        <fullName evidence="2">Uncharacterized protein</fullName>
    </submittedName>
</protein>
<evidence type="ECO:0000313" key="2">
    <source>
        <dbReference type="EMBL" id="ABA98023.1"/>
    </source>
</evidence>
<organism evidence="2">
    <name type="scientific">Oryza sativa subsp. japonica</name>
    <name type="common">Rice</name>
    <dbReference type="NCBI Taxonomy" id="39947"/>
    <lineage>
        <taxon>Eukaryota</taxon>
        <taxon>Viridiplantae</taxon>
        <taxon>Streptophyta</taxon>
        <taxon>Embryophyta</taxon>
        <taxon>Tracheophyta</taxon>
        <taxon>Spermatophyta</taxon>
        <taxon>Magnoliopsida</taxon>
        <taxon>Liliopsida</taxon>
        <taxon>Poales</taxon>
        <taxon>Poaceae</taxon>
        <taxon>BOP clade</taxon>
        <taxon>Oryzoideae</taxon>
        <taxon>Oryzeae</taxon>
        <taxon>Oryzinae</taxon>
        <taxon>Oryza</taxon>
        <taxon>Oryza sativa</taxon>
    </lineage>
</organism>
<dbReference type="AlphaFoldDB" id="Q2QRZ0"/>
<sequence length="155" mass="17292">MPKSLKERDRPHLKIWAADILGLDLNWHEDEMTTMKMISPIKADEDVCSGEHTSRRRRRQTSVEDVDAQQQRDNRPAVQAETLVGDGEGKLVGEDVNTQQQRHNRPAVQAETPVGGDEGKPVGEDVDAQQQRHNRPAVQAETPVGDDEGKPAMKT</sequence>